<organism evidence="2 3">
    <name type="scientific">Seongchinamella unica</name>
    <dbReference type="NCBI Taxonomy" id="2547392"/>
    <lineage>
        <taxon>Bacteria</taxon>
        <taxon>Pseudomonadati</taxon>
        <taxon>Pseudomonadota</taxon>
        <taxon>Gammaproteobacteria</taxon>
        <taxon>Cellvibrionales</taxon>
        <taxon>Halieaceae</taxon>
        <taxon>Seongchinamella</taxon>
    </lineage>
</organism>
<evidence type="ECO:0000313" key="3">
    <source>
        <dbReference type="Proteomes" id="UP000295554"/>
    </source>
</evidence>
<name>A0A4R5LN41_9GAMM</name>
<dbReference type="OrthoDB" id="5569857at2"/>
<reference evidence="2 3" key="1">
    <citation type="submission" date="2019-03" db="EMBL/GenBank/DDBJ databases">
        <title>Seongchinamella monodicae gen. nov., sp. nov., a novel member of the Gammaproteobacteria isolated from a tidal mudflat of beach.</title>
        <authorList>
            <person name="Yang H.G."/>
            <person name="Kang J.W."/>
            <person name="Lee S.D."/>
        </authorList>
    </citation>
    <scope>NUCLEOTIDE SEQUENCE [LARGE SCALE GENOMIC DNA]</scope>
    <source>
        <strain evidence="2 3">GH4-78</strain>
    </source>
</reference>
<dbReference type="Proteomes" id="UP000295554">
    <property type="component" value="Unassembled WGS sequence"/>
</dbReference>
<proteinExistence type="predicted"/>
<dbReference type="RefSeq" id="WP_133215376.1">
    <property type="nucleotide sequence ID" value="NZ_SMSE01000005.1"/>
</dbReference>
<keyword evidence="1" id="KW-0812">Transmembrane</keyword>
<sequence>MAAIAFDTLKFARRLIEAGVPEHQAEVQAELMAEAFLFNVDSVVTKDYLDARLAEQDARFDAKFAVLESKINLHSWILAVIAASTVIPALSGLMGY</sequence>
<keyword evidence="1" id="KW-0472">Membrane</keyword>
<dbReference type="AlphaFoldDB" id="A0A4R5LN41"/>
<accession>A0A4R5LN41</accession>
<evidence type="ECO:0000313" key="2">
    <source>
        <dbReference type="EMBL" id="TDG11627.1"/>
    </source>
</evidence>
<feature type="transmembrane region" description="Helical" evidence="1">
    <location>
        <begin position="73"/>
        <end position="94"/>
    </location>
</feature>
<evidence type="ECO:0008006" key="4">
    <source>
        <dbReference type="Google" id="ProtNLM"/>
    </source>
</evidence>
<dbReference type="EMBL" id="SMSE01000005">
    <property type="protein sequence ID" value="TDG11627.1"/>
    <property type="molecule type" value="Genomic_DNA"/>
</dbReference>
<keyword evidence="1" id="KW-1133">Transmembrane helix</keyword>
<comment type="caution">
    <text evidence="2">The sequence shown here is derived from an EMBL/GenBank/DDBJ whole genome shotgun (WGS) entry which is preliminary data.</text>
</comment>
<protein>
    <recommendedName>
        <fullName evidence="4">DUF1640 domain-containing protein</fullName>
    </recommendedName>
</protein>
<keyword evidence="3" id="KW-1185">Reference proteome</keyword>
<gene>
    <name evidence="2" type="ORF">E2F43_18110</name>
</gene>
<evidence type="ECO:0000256" key="1">
    <source>
        <dbReference type="SAM" id="Phobius"/>
    </source>
</evidence>